<evidence type="ECO:0000313" key="2">
    <source>
        <dbReference type="EMBL" id="ORY80180.1"/>
    </source>
</evidence>
<feature type="non-terminal residue" evidence="2">
    <location>
        <position position="1"/>
    </location>
</feature>
<dbReference type="InterPro" id="IPR025187">
    <property type="entry name" value="DUF4112"/>
</dbReference>
<keyword evidence="1" id="KW-0812">Transmembrane</keyword>
<dbReference type="OrthoDB" id="2103474at2759"/>
<keyword evidence="3" id="KW-1185">Reference proteome</keyword>
<dbReference type="EMBL" id="MCOG01000013">
    <property type="protein sequence ID" value="ORY80180.1"/>
    <property type="molecule type" value="Genomic_DNA"/>
</dbReference>
<dbReference type="PANTHER" id="PTHR35519:SF2">
    <property type="entry name" value="PH DOMAIN PROTEIN"/>
    <property type="match status" value="1"/>
</dbReference>
<dbReference type="AlphaFoldDB" id="A0A1Y2F8D9"/>
<dbReference type="Proteomes" id="UP000193920">
    <property type="component" value="Unassembled WGS sequence"/>
</dbReference>
<gene>
    <name evidence="2" type="ORF">LY90DRAFT_367177</name>
</gene>
<keyword evidence="1" id="KW-1133">Transmembrane helix</keyword>
<name>A0A1Y2F8D9_9FUNG</name>
<feature type="transmembrane region" description="Helical" evidence="1">
    <location>
        <begin position="6"/>
        <end position="27"/>
    </location>
</feature>
<feature type="non-terminal residue" evidence="2">
    <location>
        <position position="83"/>
    </location>
</feature>
<reference evidence="2 3" key="1">
    <citation type="submission" date="2016-08" db="EMBL/GenBank/DDBJ databases">
        <title>A Parts List for Fungal Cellulosomes Revealed by Comparative Genomics.</title>
        <authorList>
            <consortium name="DOE Joint Genome Institute"/>
            <person name="Haitjema C.H."/>
            <person name="Gilmore S.P."/>
            <person name="Henske J.K."/>
            <person name="Solomon K.V."/>
            <person name="De Groot R."/>
            <person name="Kuo A."/>
            <person name="Mondo S.J."/>
            <person name="Salamov A.A."/>
            <person name="Labutti K."/>
            <person name="Zhao Z."/>
            <person name="Chiniquy J."/>
            <person name="Barry K."/>
            <person name="Brewer H.M."/>
            <person name="Purvine S.O."/>
            <person name="Wright A.T."/>
            <person name="Boxma B."/>
            <person name="Van Alen T."/>
            <person name="Hackstein J.H."/>
            <person name="Baker S.E."/>
            <person name="Grigoriev I.V."/>
            <person name="O'Malley M.A."/>
        </authorList>
    </citation>
    <scope>NUCLEOTIDE SEQUENCE [LARGE SCALE GENOMIC DNA]</scope>
    <source>
        <strain evidence="2 3">G1</strain>
    </source>
</reference>
<dbReference type="PANTHER" id="PTHR35519">
    <property type="entry name" value="MEMBRANE PROTEINS"/>
    <property type="match status" value="1"/>
</dbReference>
<sequence>IDPLLGFIPGIGDFAGIFLGVGFIAIAQKAGLDKKVYSKMLGNLVVDSAVGLIPALGDIADFFHKANLKNYKILEKYLIKRSK</sequence>
<dbReference type="Pfam" id="PF13430">
    <property type="entry name" value="DUF4112"/>
    <property type="match status" value="1"/>
</dbReference>
<evidence type="ECO:0000313" key="3">
    <source>
        <dbReference type="Proteomes" id="UP000193920"/>
    </source>
</evidence>
<comment type="caution">
    <text evidence="2">The sequence shown here is derived from an EMBL/GenBank/DDBJ whole genome shotgun (WGS) entry which is preliminary data.</text>
</comment>
<protein>
    <recommendedName>
        <fullName evidence="4">DUF4112 domain-containing protein</fullName>
    </recommendedName>
</protein>
<dbReference type="STRING" id="1754190.A0A1Y2F8D9"/>
<evidence type="ECO:0000256" key="1">
    <source>
        <dbReference type="SAM" id="Phobius"/>
    </source>
</evidence>
<organism evidence="2 3">
    <name type="scientific">Neocallimastix californiae</name>
    <dbReference type="NCBI Taxonomy" id="1754190"/>
    <lineage>
        <taxon>Eukaryota</taxon>
        <taxon>Fungi</taxon>
        <taxon>Fungi incertae sedis</taxon>
        <taxon>Chytridiomycota</taxon>
        <taxon>Chytridiomycota incertae sedis</taxon>
        <taxon>Neocallimastigomycetes</taxon>
        <taxon>Neocallimastigales</taxon>
        <taxon>Neocallimastigaceae</taxon>
        <taxon>Neocallimastix</taxon>
    </lineage>
</organism>
<accession>A0A1Y2F8D9</accession>
<evidence type="ECO:0008006" key="4">
    <source>
        <dbReference type="Google" id="ProtNLM"/>
    </source>
</evidence>
<proteinExistence type="predicted"/>
<keyword evidence="1" id="KW-0472">Membrane</keyword>